<organism evidence="1 2">
    <name type="scientific">Oedothorax gibbosus</name>
    <dbReference type="NCBI Taxonomy" id="931172"/>
    <lineage>
        <taxon>Eukaryota</taxon>
        <taxon>Metazoa</taxon>
        <taxon>Ecdysozoa</taxon>
        <taxon>Arthropoda</taxon>
        <taxon>Chelicerata</taxon>
        <taxon>Arachnida</taxon>
        <taxon>Araneae</taxon>
        <taxon>Araneomorphae</taxon>
        <taxon>Entelegynae</taxon>
        <taxon>Araneoidea</taxon>
        <taxon>Linyphiidae</taxon>
        <taxon>Erigoninae</taxon>
        <taxon>Oedothorax</taxon>
    </lineage>
</organism>
<name>A0AAV6V4P3_9ARAC</name>
<protein>
    <submittedName>
        <fullName evidence="1">Uncharacterized protein</fullName>
    </submittedName>
</protein>
<sequence>MLYSKICRHYAGYKLIPGRKLSQKQTLPSVIPITCPLSPDRTDKEQGIVSRGELPPPFRISTGKSKMLAASGRILPWWIFC</sequence>
<comment type="caution">
    <text evidence="1">The sequence shown here is derived from an EMBL/GenBank/DDBJ whole genome shotgun (WGS) entry which is preliminary data.</text>
</comment>
<dbReference type="AlphaFoldDB" id="A0AAV6V4P3"/>
<accession>A0AAV6V4P3</accession>
<dbReference type="Proteomes" id="UP000827092">
    <property type="component" value="Unassembled WGS sequence"/>
</dbReference>
<keyword evidence="2" id="KW-1185">Reference proteome</keyword>
<evidence type="ECO:0000313" key="2">
    <source>
        <dbReference type="Proteomes" id="UP000827092"/>
    </source>
</evidence>
<evidence type="ECO:0000313" key="1">
    <source>
        <dbReference type="EMBL" id="KAG8191509.1"/>
    </source>
</evidence>
<gene>
    <name evidence="1" type="ORF">JTE90_019573</name>
</gene>
<dbReference type="EMBL" id="JAFNEN010000158">
    <property type="protein sequence ID" value="KAG8191509.1"/>
    <property type="molecule type" value="Genomic_DNA"/>
</dbReference>
<proteinExistence type="predicted"/>
<reference evidence="1 2" key="1">
    <citation type="journal article" date="2022" name="Nat. Ecol. Evol.">
        <title>A masculinizing supergene underlies an exaggerated male reproductive morph in a spider.</title>
        <authorList>
            <person name="Hendrickx F."/>
            <person name="De Corte Z."/>
            <person name="Sonet G."/>
            <person name="Van Belleghem S.M."/>
            <person name="Kostlbacher S."/>
            <person name="Vangestel C."/>
        </authorList>
    </citation>
    <scope>NUCLEOTIDE SEQUENCE [LARGE SCALE GENOMIC DNA]</scope>
    <source>
        <strain evidence="1">W744_W776</strain>
    </source>
</reference>